<sequence>MSGVEFELCGTFVSRESRWCKKFKNGHISSPPSPRAWAALLLSLKDQWGNTPSSWNISDDPCGAWDGITCNNDSRVTALALNLNNLTGEIPSSLGKLSKLYWLDLAENQLTGPLPVSTPVDPGLDLLKKAKHFLLNQNQLEGSIPATIGEVQTLEVLVIEYGPLQGSLPPELFGLPQIQQV</sequence>
<dbReference type="InterPro" id="IPR032675">
    <property type="entry name" value="LRR_dom_sf"/>
</dbReference>
<evidence type="ECO:0000313" key="6">
    <source>
        <dbReference type="EMBL" id="KAL2549356.1"/>
    </source>
</evidence>
<comment type="caution">
    <text evidence="6">The sequence shown here is derived from an EMBL/GenBank/DDBJ whole genome shotgun (WGS) entry which is preliminary data.</text>
</comment>
<evidence type="ECO:0000256" key="4">
    <source>
        <dbReference type="ARBA" id="ARBA00038043"/>
    </source>
</evidence>
<evidence type="ECO:0000259" key="5">
    <source>
        <dbReference type="Pfam" id="PF08263"/>
    </source>
</evidence>
<dbReference type="InterPro" id="IPR001611">
    <property type="entry name" value="Leu-rich_rpt"/>
</dbReference>
<keyword evidence="6" id="KW-0808">Transferase</keyword>
<proteinExistence type="inferred from homology"/>
<dbReference type="Pfam" id="PF00560">
    <property type="entry name" value="LRR_1"/>
    <property type="match status" value="1"/>
</dbReference>
<dbReference type="PANTHER" id="PTHR48059">
    <property type="entry name" value="POLYGALACTURONASE INHIBITOR 1"/>
    <property type="match status" value="1"/>
</dbReference>
<evidence type="ECO:0000256" key="2">
    <source>
        <dbReference type="ARBA" id="ARBA00022614"/>
    </source>
</evidence>
<name>A0ABD1WI37_9LAMI</name>
<dbReference type="FunFam" id="3.80.10.10:FF:000383">
    <property type="entry name" value="Leucine-rich repeat receptor protein kinase EMS1"/>
    <property type="match status" value="1"/>
</dbReference>
<dbReference type="InterPro" id="IPR013210">
    <property type="entry name" value="LRR_N_plant-typ"/>
</dbReference>
<dbReference type="SUPFAM" id="SSF52058">
    <property type="entry name" value="L domain-like"/>
    <property type="match status" value="1"/>
</dbReference>
<keyword evidence="6" id="KW-0418">Kinase</keyword>
<dbReference type="AlphaFoldDB" id="A0ABD1WI37"/>
<evidence type="ECO:0000256" key="1">
    <source>
        <dbReference type="ARBA" id="ARBA00004196"/>
    </source>
</evidence>
<organism evidence="6 7">
    <name type="scientific">Forsythia ovata</name>
    <dbReference type="NCBI Taxonomy" id="205694"/>
    <lineage>
        <taxon>Eukaryota</taxon>
        <taxon>Viridiplantae</taxon>
        <taxon>Streptophyta</taxon>
        <taxon>Embryophyta</taxon>
        <taxon>Tracheophyta</taxon>
        <taxon>Spermatophyta</taxon>
        <taxon>Magnoliopsida</taxon>
        <taxon>eudicotyledons</taxon>
        <taxon>Gunneridae</taxon>
        <taxon>Pentapetalae</taxon>
        <taxon>asterids</taxon>
        <taxon>lamiids</taxon>
        <taxon>Lamiales</taxon>
        <taxon>Oleaceae</taxon>
        <taxon>Forsythieae</taxon>
        <taxon>Forsythia</taxon>
    </lineage>
</organism>
<dbReference type="GO" id="GO:0016301">
    <property type="term" value="F:kinase activity"/>
    <property type="evidence" value="ECO:0007669"/>
    <property type="project" value="UniProtKB-KW"/>
</dbReference>
<keyword evidence="3" id="KW-0677">Repeat</keyword>
<comment type="subcellular location">
    <subcellularLocation>
        <location evidence="1">Cell envelope</location>
    </subcellularLocation>
</comment>
<protein>
    <submittedName>
        <fullName evidence="6">Leucine-rich repeat protein kinase family protein</fullName>
    </submittedName>
</protein>
<evidence type="ECO:0000256" key="3">
    <source>
        <dbReference type="ARBA" id="ARBA00022737"/>
    </source>
</evidence>
<keyword evidence="7" id="KW-1185">Reference proteome</keyword>
<dbReference type="EMBL" id="JBFOLJ010000003">
    <property type="protein sequence ID" value="KAL2549356.1"/>
    <property type="molecule type" value="Genomic_DNA"/>
</dbReference>
<dbReference type="Pfam" id="PF08263">
    <property type="entry name" value="LRRNT_2"/>
    <property type="match status" value="1"/>
</dbReference>
<dbReference type="InterPro" id="IPR051848">
    <property type="entry name" value="PGIP"/>
</dbReference>
<dbReference type="PANTHER" id="PTHR48059:SF30">
    <property type="entry name" value="OS06G0587000 PROTEIN"/>
    <property type="match status" value="1"/>
</dbReference>
<evidence type="ECO:0000313" key="7">
    <source>
        <dbReference type="Proteomes" id="UP001604277"/>
    </source>
</evidence>
<reference evidence="7" key="1">
    <citation type="submission" date="2024-07" db="EMBL/GenBank/DDBJ databases">
        <title>Two chromosome-level genome assemblies of Korean endemic species Abeliophyllum distichum and Forsythia ovata (Oleaceae).</title>
        <authorList>
            <person name="Jang H."/>
        </authorList>
    </citation>
    <scope>NUCLEOTIDE SEQUENCE [LARGE SCALE GENOMIC DNA]</scope>
</reference>
<accession>A0ABD1WI37</accession>
<keyword evidence="2" id="KW-0433">Leucine-rich repeat</keyword>
<dbReference type="Proteomes" id="UP001604277">
    <property type="component" value="Unassembled WGS sequence"/>
</dbReference>
<gene>
    <name evidence="6" type="ORF">Fot_10886</name>
</gene>
<comment type="similarity">
    <text evidence="4">Belongs to the polygalacturonase-inhibiting protein family.</text>
</comment>
<feature type="domain" description="Leucine-rich repeat-containing N-terminal plant-type" evidence="5">
    <location>
        <begin position="40"/>
        <end position="71"/>
    </location>
</feature>
<dbReference type="Gene3D" id="3.80.10.10">
    <property type="entry name" value="Ribonuclease Inhibitor"/>
    <property type="match status" value="1"/>
</dbReference>